<evidence type="ECO:0000256" key="1">
    <source>
        <dbReference type="SAM" id="SignalP"/>
    </source>
</evidence>
<proteinExistence type="predicted"/>
<evidence type="ECO:0000313" key="3">
    <source>
        <dbReference type="EMBL" id="AKD05774.1"/>
    </source>
</evidence>
<dbReference type="KEGG" id="pko:PKOR_16460"/>
<dbReference type="OrthoDB" id="9802683at2"/>
<dbReference type="Proteomes" id="UP000033109">
    <property type="component" value="Chromosome"/>
</dbReference>
<dbReference type="EMBL" id="CP009621">
    <property type="protein sequence ID" value="AKD05774.1"/>
    <property type="molecule type" value="Genomic_DNA"/>
</dbReference>
<dbReference type="NCBIfam" id="TIGR04183">
    <property type="entry name" value="Por_Secre_tail"/>
    <property type="match status" value="1"/>
</dbReference>
<dbReference type="HOGENOM" id="CLU_577280_0_0_10"/>
<gene>
    <name evidence="3" type="ORF">PKOR_16460</name>
</gene>
<dbReference type="PATRIC" id="fig|400092.3.peg.3608"/>
<evidence type="ECO:0000313" key="4">
    <source>
        <dbReference type="Proteomes" id="UP000033109"/>
    </source>
</evidence>
<feature type="domain" description="Secretion system C-terminal sorting" evidence="2">
    <location>
        <begin position="395"/>
        <end position="470"/>
    </location>
</feature>
<dbReference type="AlphaFoldDB" id="A0A0E3ZJ59"/>
<dbReference type="Pfam" id="PF18962">
    <property type="entry name" value="Por_Secre_tail"/>
    <property type="match status" value="1"/>
</dbReference>
<keyword evidence="4" id="KW-1185">Reference proteome</keyword>
<sequence length="473" mass="52294">MVKRFTLLFCAFLFSLHAFSQEPPGPDIVTELVPLPVAKNTGEKPQSKVWTHACKTWTVLADAEGTHLWRLDDTKWTRVLTLSSITYNADCKVVGNVAHVLLYRGKDLIYLTSLEHVPAQNTYRFWSKRPEPSSLRLDRGAETATIDIDSKGRMWLASDATSSVEVRWSDSPYTTWSDPITLATEVTEDDIAAVVAMPGKVGVMWSNLNKQRFGFRTHTDGADPTAWSEDEVPASQSALNVGLGMADDHLNLAIADDGTLYCAVKTEYNKEGYPRIALLVRRPSGTWDDLYEVSQSGTRPIVILNEEIGKLKVIYTNSQEHGGNIVYKESAAPSIAFGPVRTLIDGSYNNVTSSKANYKSDAVVLASNETHAVGVQISDGIPPEVCPVYMDWTAYPNPFSSKTAVYFSLLEGGQYTMVLYDSKGAQLDLKQGDAVAGEINKIEFDGENLPRGLYFVRVKSQERSQTMKLVLSK</sequence>
<feature type="signal peptide" evidence="1">
    <location>
        <begin position="1"/>
        <end position="20"/>
    </location>
</feature>
<dbReference type="InterPro" id="IPR026444">
    <property type="entry name" value="Secre_tail"/>
</dbReference>
<keyword evidence="1" id="KW-0732">Signal</keyword>
<feature type="chain" id="PRO_5002416491" description="Secretion system C-terminal sorting domain-containing protein" evidence="1">
    <location>
        <begin position="21"/>
        <end position="473"/>
    </location>
</feature>
<protein>
    <recommendedName>
        <fullName evidence="2">Secretion system C-terminal sorting domain-containing protein</fullName>
    </recommendedName>
</protein>
<evidence type="ECO:0000259" key="2">
    <source>
        <dbReference type="Pfam" id="PF18962"/>
    </source>
</evidence>
<organism evidence="3 4">
    <name type="scientific">Pontibacter korlensis</name>
    <dbReference type="NCBI Taxonomy" id="400092"/>
    <lineage>
        <taxon>Bacteria</taxon>
        <taxon>Pseudomonadati</taxon>
        <taxon>Bacteroidota</taxon>
        <taxon>Cytophagia</taxon>
        <taxon>Cytophagales</taxon>
        <taxon>Hymenobacteraceae</taxon>
        <taxon>Pontibacter</taxon>
    </lineage>
</organism>
<reference evidence="3 4" key="1">
    <citation type="journal article" date="2015" name="Sci. Rep.">
        <title>Unraveling adaptation of Pontibacter korlensis to radiation and infertility in desert through complete genome and comparative transcriptomic analysis.</title>
        <authorList>
            <person name="Dai J."/>
            <person name="Dai W."/>
            <person name="Qiu C."/>
            <person name="Yang Z."/>
            <person name="Zhang Y."/>
            <person name="Zhou M."/>
            <person name="Zhang L."/>
            <person name="Fang C."/>
            <person name="Gao Q."/>
            <person name="Yang Q."/>
            <person name="Li X."/>
            <person name="Wang Z."/>
            <person name="Wang Z."/>
            <person name="Jia Z."/>
            <person name="Chen X."/>
        </authorList>
    </citation>
    <scope>NUCLEOTIDE SEQUENCE [LARGE SCALE GENOMIC DNA]</scope>
    <source>
        <strain evidence="3 4">X14-1T</strain>
    </source>
</reference>
<accession>A0A0E3ZJ59</accession>
<name>A0A0E3ZJ59_9BACT</name>
<dbReference type="STRING" id="400092.PKOR_16460"/>
<dbReference type="RefSeq" id="WP_046314588.1">
    <property type="nucleotide sequence ID" value="NZ_CBCSCY010000049.1"/>
</dbReference>